<dbReference type="EMBL" id="JACHJI010000007">
    <property type="protein sequence ID" value="MBB4900195.1"/>
    <property type="molecule type" value="Genomic_DNA"/>
</dbReference>
<protein>
    <submittedName>
        <fullName evidence="2">Uncharacterized protein</fullName>
    </submittedName>
</protein>
<feature type="compositionally biased region" description="Low complexity" evidence="1">
    <location>
        <begin position="148"/>
        <end position="158"/>
    </location>
</feature>
<evidence type="ECO:0000313" key="3">
    <source>
        <dbReference type="Proteomes" id="UP000579523"/>
    </source>
</evidence>
<evidence type="ECO:0000313" key="2">
    <source>
        <dbReference type="EMBL" id="MBB4900195.1"/>
    </source>
</evidence>
<name>A0A7W7M124_9ACTN</name>
<dbReference type="AlphaFoldDB" id="A0A7W7M124"/>
<reference evidence="2 3" key="1">
    <citation type="submission" date="2020-08" db="EMBL/GenBank/DDBJ databases">
        <title>Genomic Encyclopedia of Type Strains, Phase III (KMG-III): the genomes of soil and plant-associated and newly described type strains.</title>
        <authorList>
            <person name="Whitman W."/>
        </authorList>
    </citation>
    <scope>NUCLEOTIDE SEQUENCE [LARGE SCALE GENOMIC DNA]</scope>
    <source>
        <strain evidence="2 3">CECT 3273</strain>
    </source>
</reference>
<comment type="caution">
    <text evidence="2">The sequence shown here is derived from an EMBL/GenBank/DDBJ whole genome shotgun (WGS) entry which is preliminary data.</text>
</comment>
<accession>A0A7W7M124</accession>
<organism evidence="2 3">
    <name type="scientific">Streptomyces griseomycini</name>
    <dbReference type="NCBI Taxonomy" id="66895"/>
    <lineage>
        <taxon>Bacteria</taxon>
        <taxon>Bacillati</taxon>
        <taxon>Actinomycetota</taxon>
        <taxon>Actinomycetes</taxon>
        <taxon>Kitasatosporales</taxon>
        <taxon>Streptomycetaceae</taxon>
        <taxon>Streptomyces</taxon>
    </lineage>
</organism>
<keyword evidence="3" id="KW-1185">Reference proteome</keyword>
<dbReference type="Proteomes" id="UP000579523">
    <property type="component" value="Unassembled WGS sequence"/>
</dbReference>
<evidence type="ECO:0000256" key="1">
    <source>
        <dbReference type="SAM" id="MobiDB-lite"/>
    </source>
</evidence>
<sequence>MQLRILQPVHKGRPEVGPASRRAATACAAWEAELKSSLIRSLNRSAYASVTLIVQLKTTPFDTNTGVRRSVVLPGAGLSAACARLADAGLTSIDWTSRKAPATASPTHEALLLVEEAGVSTDRSQGLRTRSRAAAVRVDGVLRGCGGSARPPAGGRPSRSSREM</sequence>
<proteinExistence type="predicted"/>
<feature type="region of interest" description="Disordered" evidence="1">
    <location>
        <begin position="143"/>
        <end position="164"/>
    </location>
</feature>
<gene>
    <name evidence="2" type="ORF">FHS37_004257</name>
</gene>
<dbReference type="RefSeq" id="WP_184823566.1">
    <property type="nucleotide sequence ID" value="NZ_BMTK01000009.1"/>
</dbReference>